<evidence type="ECO:0000313" key="1">
    <source>
        <dbReference type="EMBL" id="CAJ0597358.1"/>
    </source>
</evidence>
<comment type="caution">
    <text evidence="1">The sequence shown here is derived from an EMBL/GenBank/DDBJ whole genome shotgun (WGS) entry which is preliminary data.</text>
</comment>
<sequence>MSTEVDDILKNAQAAAKQSMFAEDLENLSLLEDSRDSFLTALDDPQPGTSERDSPAACSNLRRTIKSARDFMESEAFKTISNDKVTVNGEREKLSIMCTTLQHRALTCAEDRSLLHGRICAIDLALLGSGSYVMNDVFERNLKNVVQTRRNTTSEFSGAGPAMHVCLAWLCHAAQCRVSDVVPGGEIFPDAERYIHERLEQNELPVVDENERSDLAIYQLCRVLDLLAVCDLRAQSPVDRSILIFVICRLILDKNSCCTTQTKASLAIGNILNASSLTKRATLIEFSNIFSLISDDLLNLDLCHQCVRLSMVDPSCCLALFSSLLIHLSERAECEPADLENVSEEVFVNAHLGVIIDVIEDVMEVYSSNNKQKCVIITMFDSSLHPSLFDMISVEQKSQLKGLFQRLKQDLGTSTSPDGALSYRLLRNLIDRYEIQSNKETTTFAGY</sequence>
<dbReference type="Proteomes" id="UP001176961">
    <property type="component" value="Unassembled WGS sequence"/>
</dbReference>
<reference evidence="1" key="1">
    <citation type="submission" date="2023-07" db="EMBL/GenBank/DDBJ databases">
        <authorList>
            <consortium name="CYATHOMIX"/>
        </authorList>
    </citation>
    <scope>NUCLEOTIDE SEQUENCE</scope>
    <source>
        <strain evidence="1">N/A</strain>
    </source>
</reference>
<name>A0AA36GSB2_CYLNA</name>
<keyword evidence="2" id="KW-1185">Reference proteome</keyword>
<gene>
    <name evidence="1" type="ORF">CYNAS_LOCUS9341</name>
</gene>
<organism evidence="1 2">
    <name type="scientific">Cylicocyclus nassatus</name>
    <name type="common">Nematode worm</name>
    <dbReference type="NCBI Taxonomy" id="53992"/>
    <lineage>
        <taxon>Eukaryota</taxon>
        <taxon>Metazoa</taxon>
        <taxon>Ecdysozoa</taxon>
        <taxon>Nematoda</taxon>
        <taxon>Chromadorea</taxon>
        <taxon>Rhabditida</taxon>
        <taxon>Rhabditina</taxon>
        <taxon>Rhabditomorpha</taxon>
        <taxon>Strongyloidea</taxon>
        <taxon>Strongylidae</taxon>
        <taxon>Cylicocyclus</taxon>
    </lineage>
</organism>
<dbReference type="EMBL" id="CATQJL010000223">
    <property type="protein sequence ID" value="CAJ0597358.1"/>
    <property type="molecule type" value="Genomic_DNA"/>
</dbReference>
<protein>
    <submittedName>
        <fullName evidence="1">Uncharacterized protein</fullName>
    </submittedName>
</protein>
<dbReference type="AlphaFoldDB" id="A0AA36GSB2"/>
<evidence type="ECO:0000313" key="2">
    <source>
        <dbReference type="Proteomes" id="UP001176961"/>
    </source>
</evidence>
<proteinExistence type="predicted"/>
<accession>A0AA36GSB2</accession>